<feature type="domain" description="FAD-binding" evidence="8">
    <location>
        <begin position="134"/>
        <end position="329"/>
    </location>
</feature>
<evidence type="ECO:0000313" key="9">
    <source>
        <dbReference type="EMBL" id="QJC57711.1"/>
    </source>
</evidence>
<dbReference type="GO" id="GO:0004497">
    <property type="term" value="F:monooxygenase activity"/>
    <property type="evidence" value="ECO:0007669"/>
    <property type="project" value="UniProtKB-KW"/>
</dbReference>
<keyword evidence="4" id="KW-0285">Flavoprotein</keyword>
<evidence type="ECO:0000256" key="5">
    <source>
        <dbReference type="ARBA" id="ARBA00022827"/>
    </source>
</evidence>
<comment type="pathway">
    <text evidence="2">Cofactor biosynthesis; ubiquinone biosynthesis.</text>
</comment>
<dbReference type="RefSeq" id="WP_168923185.1">
    <property type="nucleotide sequence ID" value="NZ_CP051461.1"/>
</dbReference>
<evidence type="ECO:0000256" key="1">
    <source>
        <dbReference type="ARBA" id="ARBA00001974"/>
    </source>
</evidence>
<dbReference type="Pfam" id="PF01494">
    <property type="entry name" value="FAD_binding_3"/>
    <property type="match status" value="1"/>
</dbReference>
<reference evidence="9 10" key="1">
    <citation type="submission" date="2020-04" db="EMBL/GenBank/DDBJ databases">
        <title>Complete genome of a Psychrophilic, Marine, Gas Vacuolate Bacterium Polaromonas vacuolata KCTC 22033T.</title>
        <authorList>
            <person name="Hwang K."/>
            <person name="Kim K.M."/>
        </authorList>
    </citation>
    <scope>NUCLEOTIDE SEQUENCE [LARGE SCALE GENOMIC DNA]</scope>
    <source>
        <strain evidence="9 10">KCTC 22033</strain>
    </source>
</reference>
<dbReference type="NCBIfam" id="TIGR01988">
    <property type="entry name" value="Ubi-OHases"/>
    <property type="match status" value="1"/>
</dbReference>
<gene>
    <name evidence="9" type="primary">ubiI</name>
    <name evidence="9" type="ORF">HC248_03041</name>
</gene>
<dbReference type="UniPathway" id="UPA00232"/>
<organism evidence="9 10">
    <name type="scientific">Polaromonas vacuolata</name>
    <dbReference type="NCBI Taxonomy" id="37448"/>
    <lineage>
        <taxon>Bacteria</taxon>
        <taxon>Pseudomonadati</taxon>
        <taxon>Pseudomonadota</taxon>
        <taxon>Betaproteobacteria</taxon>
        <taxon>Burkholderiales</taxon>
        <taxon>Comamonadaceae</taxon>
        <taxon>Polaromonas</taxon>
    </lineage>
</organism>
<evidence type="ECO:0000256" key="6">
    <source>
        <dbReference type="ARBA" id="ARBA00023002"/>
    </source>
</evidence>
<dbReference type="Proteomes" id="UP000502041">
    <property type="component" value="Chromosome"/>
</dbReference>
<name>A0A6H2HCU7_9BURK</name>
<dbReference type="GO" id="GO:0006744">
    <property type="term" value="P:ubiquinone biosynthetic process"/>
    <property type="evidence" value="ECO:0007669"/>
    <property type="project" value="UniProtKB-UniPathway"/>
</dbReference>
<comment type="similarity">
    <text evidence="3">Belongs to the UbiH/COQ6 family.</text>
</comment>
<dbReference type="InterPro" id="IPR051205">
    <property type="entry name" value="UbiH/COQ6_monooxygenase"/>
</dbReference>
<dbReference type="AlphaFoldDB" id="A0A6H2HCU7"/>
<evidence type="ECO:0000256" key="4">
    <source>
        <dbReference type="ARBA" id="ARBA00022630"/>
    </source>
</evidence>
<sequence length="376" mass="40328">MSQQFDVCIRGDGVVGRTLALLLARERLRVALVSPPPEVQSAPASPDVRAYALNAASKTLLEDLRSWPDTLLDQTPAVTPVLQIEVQDSSLADSLLDFSASQLGQPALTWIVDVPTLEQQLAQAVRFSPQIEQLTAPVKAALQVVCEGKHSSSREEFGASYSIKPYGQKAIAAHLESSLPHQGVARQWFDGGDVLALLPLAGPDANAVALVWSVSNDHADALQAMTDEDFCAALQKVCGPAVGQLSLTSKRACWPLALASADRWVGPGWALAGDAAHTIHPLAGQGLNLGLADAQALAKTLAEREYWRALGDEKLLRRYERSRRADVAAMGMVTDGLYSAFSHSAGPLQALRQWGMRGFARSGPLKSWVMRRATGL</sequence>
<dbReference type="PRINTS" id="PR00420">
    <property type="entry name" value="RNGMNOXGNASE"/>
</dbReference>
<dbReference type="KEGG" id="pvac:HC248_03041"/>
<keyword evidence="6 9" id="KW-0560">Oxidoreductase</keyword>
<dbReference type="InterPro" id="IPR036188">
    <property type="entry name" value="FAD/NAD-bd_sf"/>
</dbReference>
<dbReference type="GO" id="GO:0016705">
    <property type="term" value="F:oxidoreductase activity, acting on paired donors, with incorporation or reduction of molecular oxygen"/>
    <property type="evidence" value="ECO:0007669"/>
    <property type="project" value="InterPro"/>
</dbReference>
<dbReference type="EC" id="1.14.13.-" evidence="9"/>
<keyword evidence="7" id="KW-0503">Monooxygenase</keyword>
<dbReference type="Gene3D" id="3.50.50.60">
    <property type="entry name" value="FAD/NAD(P)-binding domain"/>
    <property type="match status" value="2"/>
</dbReference>
<dbReference type="SUPFAM" id="SSF51905">
    <property type="entry name" value="FAD/NAD(P)-binding domain"/>
    <property type="match status" value="1"/>
</dbReference>
<evidence type="ECO:0000256" key="2">
    <source>
        <dbReference type="ARBA" id="ARBA00004749"/>
    </source>
</evidence>
<dbReference type="InterPro" id="IPR018168">
    <property type="entry name" value="Ubi_Hdrlase_CS"/>
</dbReference>
<keyword evidence="10" id="KW-1185">Reference proteome</keyword>
<dbReference type="InterPro" id="IPR002938">
    <property type="entry name" value="FAD-bd"/>
</dbReference>
<accession>A0A6H2HCU7</accession>
<evidence type="ECO:0000256" key="3">
    <source>
        <dbReference type="ARBA" id="ARBA00005349"/>
    </source>
</evidence>
<protein>
    <submittedName>
        <fullName evidence="9">2-octaprenylphenol hydroxylase</fullName>
        <ecNumber evidence="9">1.14.13.-</ecNumber>
    </submittedName>
</protein>
<dbReference type="Gene3D" id="3.30.9.10">
    <property type="entry name" value="D-Amino Acid Oxidase, subunit A, domain 2"/>
    <property type="match status" value="1"/>
</dbReference>
<evidence type="ECO:0000259" key="8">
    <source>
        <dbReference type="Pfam" id="PF01494"/>
    </source>
</evidence>
<evidence type="ECO:0000256" key="7">
    <source>
        <dbReference type="ARBA" id="ARBA00023033"/>
    </source>
</evidence>
<proteinExistence type="inferred from homology"/>
<dbReference type="EMBL" id="CP051461">
    <property type="protein sequence ID" value="QJC57711.1"/>
    <property type="molecule type" value="Genomic_DNA"/>
</dbReference>
<dbReference type="InterPro" id="IPR010971">
    <property type="entry name" value="UbiH/COQ6"/>
</dbReference>
<dbReference type="PROSITE" id="PS01304">
    <property type="entry name" value="UBIH"/>
    <property type="match status" value="1"/>
</dbReference>
<evidence type="ECO:0000313" key="10">
    <source>
        <dbReference type="Proteomes" id="UP000502041"/>
    </source>
</evidence>
<keyword evidence="5" id="KW-0274">FAD</keyword>
<dbReference type="PANTHER" id="PTHR43876:SF7">
    <property type="entry name" value="UBIQUINONE BIOSYNTHESIS MONOOXYGENASE COQ6, MITOCHONDRIAL"/>
    <property type="match status" value="1"/>
</dbReference>
<dbReference type="GO" id="GO:0071949">
    <property type="term" value="F:FAD binding"/>
    <property type="evidence" value="ECO:0007669"/>
    <property type="project" value="InterPro"/>
</dbReference>
<comment type="cofactor">
    <cofactor evidence="1">
        <name>FAD</name>
        <dbReference type="ChEBI" id="CHEBI:57692"/>
    </cofactor>
</comment>
<dbReference type="PANTHER" id="PTHR43876">
    <property type="entry name" value="UBIQUINONE BIOSYNTHESIS MONOOXYGENASE COQ6, MITOCHONDRIAL"/>
    <property type="match status" value="1"/>
</dbReference>